<keyword evidence="7" id="KW-1185">Reference proteome</keyword>
<keyword evidence="2 4" id="KW-0863">Zinc-finger</keyword>
<evidence type="ECO:0000256" key="4">
    <source>
        <dbReference type="PROSITE-ProRule" id="PRU00175"/>
    </source>
</evidence>
<dbReference type="Gene3D" id="3.30.40.10">
    <property type="entry name" value="Zinc/RING finger domain, C3HC4 (zinc finger)"/>
    <property type="match status" value="1"/>
</dbReference>
<dbReference type="SMART" id="SM00184">
    <property type="entry name" value="RING"/>
    <property type="match status" value="1"/>
</dbReference>
<proteinExistence type="predicted"/>
<protein>
    <submittedName>
        <fullName evidence="6">Tripartite motif-containing protein 7-like</fullName>
    </submittedName>
</protein>
<accession>A0A2I0U006</accession>
<sequence length="142" mass="16472">MRSFRKSLNKTLLLDDLKTTFEFAKRQHTLRSMDFATFFIDMRLQAACFQMVKTMDARIALTRASMECLQDEACCSICLEIFQDPVSIHCGHSFCRAYITQNWEGLTTNFSCPQCRKMVAHQSFRPNWELANIIEVAKSLNL</sequence>
<evidence type="ECO:0000313" key="6">
    <source>
        <dbReference type="EMBL" id="PKU39416.1"/>
    </source>
</evidence>
<keyword evidence="1" id="KW-0479">Metal-binding</keyword>
<reference evidence="7" key="2">
    <citation type="submission" date="2017-12" db="EMBL/GenBank/DDBJ databases">
        <title>Genome sequence of the Bar-tailed Godwit (Limosa lapponica baueri).</title>
        <authorList>
            <person name="Lima N.C.B."/>
            <person name="Parody-Merino A.M."/>
            <person name="Battley P.F."/>
            <person name="Fidler A.E."/>
            <person name="Prosdocimi F."/>
        </authorList>
    </citation>
    <scope>NUCLEOTIDE SEQUENCE [LARGE SCALE GENOMIC DNA]</scope>
</reference>
<feature type="domain" description="RING-type" evidence="5">
    <location>
        <begin position="75"/>
        <end position="116"/>
    </location>
</feature>
<dbReference type="PANTHER" id="PTHR24103">
    <property type="entry name" value="E3 UBIQUITIN-PROTEIN LIGASE TRIM"/>
    <property type="match status" value="1"/>
</dbReference>
<gene>
    <name evidence="6" type="ORF">llap_10283</name>
</gene>
<dbReference type="Proteomes" id="UP000233556">
    <property type="component" value="Unassembled WGS sequence"/>
</dbReference>
<dbReference type="PROSITE" id="PS50089">
    <property type="entry name" value="ZF_RING_2"/>
    <property type="match status" value="1"/>
</dbReference>
<dbReference type="InterPro" id="IPR001841">
    <property type="entry name" value="Znf_RING"/>
</dbReference>
<dbReference type="OrthoDB" id="9049620at2759"/>
<dbReference type="EMBL" id="KZ506493">
    <property type="protein sequence ID" value="PKU39416.1"/>
    <property type="molecule type" value="Genomic_DNA"/>
</dbReference>
<evidence type="ECO:0000256" key="2">
    <source>
        <dbReference type="ARBA" id="ARBA00022771"/>
    </source>
</evidence>
<evidence type="ECO:0000313" key="7">
    <source>
        <dbReference type="Proteomes" id="UP000233556"/>
    </source>
</evidence>
<evidence type="ECO:0000256" key="1">
    <source>
        <dbReference type="ARBA" id="ARBA00022723"/>
    </source>
</evidence>
<dbReference type="GO" id="GO:0008270">
    <property type="term" value="F:zinc ion binding"/>
    <property type="evidence" value="ECO:0007669"/>
    <property type="project" value="UniProtKB-KW"/>
</dbReference>
<dbReference type="Pfam" id="PF15227">
    <property type="entry name" value="zf-C3HC4_4"/>
    <property type="match status" value="1"/>
</dbReference>
<keyword evidence="3" id="KW-0862">Zinc</keyword>
<evidence type="ECO:0000259" key="5">
    <source>
        <dbReference type="PROSITE" id="PS50089"/>
    </source>
</evidence>
<dbReference type="InterPro" id="IPR050143">
    <property type="entry name" value="TRIM/RBCC"/>
</dbReference>
<name>A0A2I0U006_LIMLA</name>
<reference evidence="7" key="1">
    <citation type="submission" date="2017-11" db="EMBL/GenBank/DDBJ databases">
        <authorList>
            <person name="Lima N.C."/>
            <person name="Parody-Merino A.M."/>
            <person name="Battley P.F."/>
            <person name="Fidler A.E."/>
            <person name="Prosdocimi F."/>
        </authorList>
    </citation>
    <scope>NUCLEOTIDE SEQUENCE [LARGE SCALE GENOMIC DNA]</scope>
</reference>
<dbReference type="AlphaFoldDB" id="A0A2I0U006"/>
<evidence type="ECO:0000256" key="3">
    <source>
        <dbReference type="ARBA" id="ARBA00022833"/>
    </source>
</evidence>
<organism evidence="6 7">
    <name type="scientific">Limosa lapponica baueri</name>
    <dbReference type="NCBI Taxonomy" id="1758121"/>
    <lineage>
        <taxon>Eukaryota</taxon>
        <taxon>Metazoa</taxon>
        <taxon>Chordata</taxon>
        <taxon>Craniata</taxon>
        <taxon>Vertebrata</taxon>
        <taxon>Euteleostomi</taxon>
        <taxon>Archelosauria</taxon>
        <taxon>Archosauria</taxon>
        <taxon>Dinosauria</taxon>
        <taxon>Saurischia</taxon>
        <taxon>Theropoda</taxon>
        <taxon>Coelurosauria</taxon>
        <taxon>Aves</taxon>
        <taxon>Neognathae</taxon>
        <taxon>Neoaves</taxon>
        <taxon>Charadriiformes</taxon>
        <taxon>Scolopacidae</taxon>
        <taxon>Limosa</taxon>
    </lineage>
</organism>
<dbReference type="SUPFAM" id="SSF57850">
    <property type="entry name" value="RING/U-box"/>
    <property type="match status" value="1"/>
</dbReference>
<dbReference type="InterPro" id="IPR013083">
    <property type="entry name" value="Znf_RING/FYVE/PHD"/>
</dbReference>